<dbReference type="AlphaFoldDB" id="J5KEI8"/>
<dbReference type="GO" id="GO:0016158">
    <property type="term" value="F:inositol hexakisphosphate 3-phosphatase activity"/>
    <property type="evidence" value="ECO:0007669"/>
    <property type="project" value="InterPro"/>
</dbReference>
<sequence>MLSSISLNAENTIYAKFETPQVTITGNADDPAIWVNEVESNLSIIFGTDKYNGVYSYNLKGEIIGFASAGRINNLDIRTLNDTNYFFGTNTGSNTIDLWIYKNYILTNAAKAKKFALSDKSAHSEKTNFLAYGICAGITAKNEIIAFVTEAKGPRIQLWKFDNDNLNLLATFNNDNASESEGCVFDDENMTLFVSEENARGIIRSYKLTNEFELKDMFKIDDRQRNIVGDPEGLALYKTSKNDGYLVASSQGNNTFNIYQRNYPYDFISSFVVGDSDLIDGVSDTDGIEIKNNYFNEDFPNGIIVVQDGKNTGNVIKSKENFKYISLDQLQHILDL</sequence>
<dbReference type="Gene3D" id="2.120.10.30">
    <property type="entry name" value="TolB, C-terminal domain"/>
    <property type="match status" value="1"/>
</dbReference>
<evidence type="ECO:0000259" key="1">
    <source>
        <dbReference type="PROSITE" id="PS51662"/>
    </source>
</evidence>
<dbReference type="Proteomes" id="UP000010305">
    <property type="component" value="Unassembled WGS sequence"/>
</dbReference>
<protein>
    <submittedName>
        <fullName evidence="2">3-phytase</fullName>
    </submittedName>
</protein>
<dbReference type="HOGENOM" id="CLU_044211_0_0_6"/>
<organism evidence="2 3">
    <name type="scientific">SAR86 cluster bacterium SAR86A</name>
    <dbReference type="NCBI Taxonomy" id="1123866"/>
    <lineage>
        <taxon>Bacteria</taxon>
        <taxon>Pseudomonadati</taxon>
        <taxon>Pseudomonadota</taxon>
        <taxon>Gammaproteobacteria</taxon>
        <taxon>SAR86 cluster</taxon>
    </lineage>
</organism>
<dbReference type="Pfam" id="PF02333">
    <property type="entry name" value="Phytase"/>
    <property type="match status" value="1"/>
</dbReference>
<dbReference type="InterPro" id="IPR011042">
    <property type="entry name" value="6-blade_b-propeller_TolB-like"/>
</dbReference>
<name>J5KEI8_9GAMM</name>
<dbReference type="STRING" id="1123866.NT01SARS_0371"/>
<dbReference type="EMBL" id="JH611156">
    <property type="protein sequence ID" value="EJP71886.1"/>
    <property type="molecule type" value="Genomic_DNA"/>
</dbReference>
<proteinExistence type="predicted"/>
<evidence type="ECO:0000313" key="3">
    <source>
        <dbReference type="Proteomes" id="UP000010305"/>
    </source>
</evidence>
<dbReference type="SUPFAM" id="SSF50956">
    <property type="entry name" value="Thermostable phytase (3-phytase)"/>
    <property type="match status" value="1"/>
</dbReference>
<feature type="domain" description="BPP" evidence="1">
    <location>
        <begin position="3"/>
        <end position="334"/>
    </location>
</feature>
<accession>J5KEI8</accession>
<reference evidence="2 3" key="1">
    <citation type="journal article" date="2012" name="ISME J.">
        <title>Genomic insights to SAR86, an abundant and uncultivated marine bacterial lineage.</title>
        <authorList>
            <person name="Dupont C.L."/>
            <person name="Rusch D.B."/>
            <person name="Yooseph S."/>
            <person name="Lombardo M.J."/>
            <person name="Richter R.A."/>
            <person name="Valas R."/>
            <person name="Novotny M."/>
            <person name="Yee-Greenbaum J."/>
            <person name="Selengut J.D."/>
            <person name="Haft D.H."/>
            <person name="Halpern A.L."/>
            <person name="Lasken R.S."/>
            <person name="Nealson K."/>
            <person name="Friedman R."/>
            <person name="Venter J.C."/>
        </authorList>
    </citation>
    <scope>NUCLEOTIDE SEQUENCE [LARGE SCALE GENOMIC DNA]</scope>
</reference>
<evidence type="ECO:0000313" key="2">
    <source>
        <dbReference type="EMBL" id="EJP71886.1"/>
    </source>
</evidence>
<gene>
    <name evidence="2" type="ORF">NT01SARS_0371</name>
</gene>
<dbReference type="PROSITE" id="PS51662">
    <property type="entry name" value="BP_PHYTASE"/>
    <property type="match status" value="1"/>
</dbReference>
<dbReference type="InterPro" id="IPR003431">
    <property type="entry name" value="B-propeller_Phytase"/>
</dbReference>